<dbReference type="STRING" id="1856638.A9Q68_00055"/>
<dbReference type="PROSITE" id="PS51186">
    <property type="entry name" value="GNAT"/>
    <property type="match status" value="1"/>
</dbReference>
<dbReference type="SUPFAM" id="SSF55729">
    <property type="entry name" value="Acyl-CoA N-acyltransferases (Nat)"/>
    <property type="match status" value="1"/>
</dbReference>
<dbReference type="InterPro" id="IPR016181">
    <property type="entry name" value="Acyl_CoA_acyltransferase"/>
</dbReference>
<keyword evidence="1 4" id="KW-0808">Transferase</keyword>
<evidence type="ECO:0000313" key="5">
    <source>
        <dbReference type="Proteomes" id="UP000182015"/>
    </source>
</evidence>
<dbReference type="PANTHER" id="PTHR43072">
    <property type="entry name" value="N-ACETYLTRANSFERASE"/>
    <property type="match status" value="1"/>
</dbReference>
<dbReference type="Pfam" id="PF13420">
    <property type="entry name" value="Acetyltransf_4"/>
    <property type="match status" value="1"/>
</dbReference>
<organism evidence="4 5">
    <name type="scientific">Streptococcus bovimastitidis</name>
    <dbReference type="NCBI Taxonomy" id="1856638"/>
    <lineage>
        <taxon>Bacteria</taxon>
        <taxon>Bacillati</taxon>
        <taxon>Bacillota</taxon>
        <taxon>Bacilli</taxon>
        <taxon>Lactobacillales</taxon>
        <taxon>Streptococcaceae</taxon>
        <taxon>Streptococcus</taxon>
    </lineage>
</organism>
<dbReference type="OrthoDB" id="9798006at2"/>
<evidence type="ECO:0000313" key="4">
    <source>
        <dbReference type="EMBL" id="OJF71972.1"/>
    </source>
</evidence>
<dbReference type="AlphaFoldDB" id="A0A1L8MMI7"/>
<dbReference type="InterPro" id="IPR000182">
    <property type="entry name" value="GNAT_dom"/>
</dbReference>
<sequence>MIRFASPADAEQLLAIYSPYVTETAITFEYDVPSLEEFKERIAKIQTFYPYLVYEEDGKILAYAYASSFHPRAAYAWSCEVSIYVAMDTRSKGLGPKLYQVLEGYLSAQGILNCNACIATAPQETPYLSNASQAFHEKLGYRLVGKFHGSGYKFDQWFDMIWMEKCLSEHKQGLEPPRPIHEVVNNGKVY</sequence>
<dbReference type="Gene3D" id="3.40.630.30">
    <property type="match status" value="1"/>
</dbReference>
<name>A0A1L8MMI7_9STRE</name>
<accession>A0A1L8MMI7</accession>
<keyword evidence="5" id="KW-1185">Reference proteome</keyword>
<dbReference type="RefSeq" id="WP_071792612.1">
    <property type="nucleotide sequence ID" value="NZ_LZDD01000001.1"/>
</dbReference>
<gene>
    <name evidence="4" type="ORF">A9Q68_00055</name>
</gene>
<comment type="caution">
    <text evidence="4">The sequence shown here is derived from an EMBL/GenBank/DDBJ whole genome shotgun (WGS) entry which is preliminary data.</text>
</comment>
<evidence type="ECO:0000259" key="3">
    <source>
        <dbReference type="PROSITE" id="PS51186"/>
    </source>
</evidence>
<evidence type="ECO:0000256" key="1">
    <source>
        <dbReference type="ARBA" id="ARBA00022679"/>
    </source>
</evidence>
<dbReference type="EMBL" id="LZDD01000001">
    <property type="protein sequence ID" value="OJF71972.1"/>
    <property type="molecule type" value="Genomic_DNA"/>
</dbReference>
<proteinExistence type="predicted"/>
<protein>
    <submittedName>
        <fullName evidence="4">Phosphinothricin acetyltransferase</fullName>
    </submittedName>
</protein>
<dbReference type="PANTHER" id="PTHR43072:SF23">
    <property type="entry name" value="UPF0039 PROTEIN C11D3.02C"/>
    <property type="match status" value="1"/>
</dbReference>
<reference evidence="5" key="1">
    <citation type="submission" date="2016-06" db="EMBL/GenBank/DDBJ databases">
        <authorList>
            <person name="de Vries S.P.W."/>
            <person name="Hadjirin N.F."/>
            <person name="Lay E.M."/>
            <person name="Zadoks R.N."/>
            <person name="Peacock S.J."/>
            <person name="Parkhill J."/>
            <person name="Grant A.J."/>
            <person name="Mcdougall S."/>
            <person name="Holmes M.A."/>
        </authorList>
    </citation>
    <scope>NUCLEOTIDE SEQUENCE [LARGE SCALE GENOMIC DNA]</scope>
    <source>
        <strain evidence="5">NZ1587</strain>
    </source>
</reference>
<keyword evidence="2" id="KW-0012">Acyltransferase</keyword>
<feature type="domain" description="N-acetyltransferase" evidence="3">
    <location>
        <begin position="1"/>
        <end position="168"/>
    </location>
</feature>
<dbReference type="GO" id="GO:0016747">
    <property type="term" value="F:acyltransferase activity, transferring groups other than amino-acyl groups"/>
    <property type="evidence" value="ECO:0007669"/>
    <property type="project" value="InterPro"/>
</dbReference>
<evidence type="ECO:0000256" key="2">
    <source>
        <dbReference type="ARBA" id="ARBA00023315"/>
    </source>
</evidence>
<dbReference type="Proteomes" id="UP000182015">
    <property type="component" value="Unassembled WGS sequence"/>
</dbReference>